<dbReference type="STRING" id="35818.HPU229336_01995"/>
<keyword evidence="2" id="KW-0813">Transport</keyword>
<dbReference type="GO" id="GO:0015293">
    <property type="term" value="F:symporter activity"/>
    <property type="evidence" value="ECO:0007669"/>
    <property type="project" value="UniProtKB-KW"/>
</dbReference>
<evidence type="ECO:0000313" key="11">
    <source>
        <dbReference type="Proteomes" id="UP000037997"/>
    </source>
</evidence>
<feature type="transmembrane region" description="Helical" evidence="8">
    <location>
        <begin position="184"/>
        <end position="203"/>
    </location>
</feature>
<evidence type="ECO:0000256" key="2">
    <source>
        <dbReference type="ARBA" id="ARBA00022448"/>
    </source>
</evidence>
<dbReference type="InterPro" id="IPR036259">
    <property type="entry name" value="MFS_trans_sf"/>
</dbReference>
<keyword evidence="4 8" id="KW-0812">Transmembrane</keyword>
<dbReference type="InterPro" id="IPR020846">
    <property type="entry name" value="MFS_dom"/>
</dbReference>
<feature type="transmembrane region" description="Helical" evidence="8">
    <location>
        <begin position="21"/>
        <end position="41"/>
    </location>
</feature>
<evidence type="ECO:0000259" key="9">
    <source>
        <dbReference type="PROSITE" id="PS50850"/>
    </source>
</evidence>
<feature type="transmembrane region" description="Helical" evidence="8">
    <location>
        <begin position="47"/>
        <end position="64"/>
    </location>
</feature>
<feature type="transmembrane region" description="Helical" evidence="8">
    <location>
        <begin position="366"/>
        <end position="389"/>
    </location>
</feature>
<feature type="transmembrane region" description="Helical" evidence="8">
    <location>
        <begin position="84"/>
        <end position="102"/>
    </location>
</feature>
<feature type="transmembrane region" description="Helical" evidence="8">
    <location>
        <begin position="306"/>
        <end position="326"/>
    </location>
</feature>
<protein>
    <submittedName>
        <fullName evidence="10">MFS transporter</fullName>
    </submittedName>
</protein>
<evidence type="ECO:0000313" key="10">
    <source>
        <dbReference type="EMBL" id="KPH55536.1"/>
    </source>
</evidence>
<dbReference type="InterPro" id="IPR011701">
    <property type="entry name" value="MFS"/>
</dbReference>
<keyword evidence="5" id="KW-0769">Symport</keyword>
<dbReference type="PANTHER" id="PTHR43528">
    <property type="entry name" value="ALPHA-KETOGLUTARATE PERMEASE"/>
    <property type="match status" value="1"/>
</dbReference>
<dbReference type="PATRIC" id="fig|35818.11.peg.1343"/>
<feature type="transmembrane region" description="Helical" evidence="8">
    <location>
        <begin position="151"/>
        <end position="172"/>
    </location>
</feature>
<comment type="caution">
    <text evidence="10">The sequence shown here is derived from an EMBL/GenBank/DDBJ whole genome shotgun (WGS) entry which is preliminary data.</text>
</comment>
<dbReference type="GO" id="GO:0005886">
    <property type="term" value="C:plasma membrane"/>
    <property type="evidence" value="ECO:0007669"/>
    <property type="project" value="UniProtKB-SubCell"/>
</dbReference>
<evidence type="ECO:0000256" key="6">
    <source>
        <dbReference type="ARBA" id="ARBA00022989"/>
    </source>
</evidence>
<evidence type="ECO:0000256" key="1">
    <source>
        <dbReference type="ARBA" id="ARBA00004651"/>
    </source>
</evidence>
<dbReference type="EMBL" id="JNOC01000035">
    <property type="protein sequence ID" value="KPH55536.1"/>
    <property type="molecule type" value="Genomic_DNA"/>
</dbReference>
<name>A0A0N1EKI2_9HELI</name>
<feature type="transmembrane region" description="Helical" evidence="8">
    <location>
        <begin position="332"/>
        <end position="354"/>
    </location>
</feature>
<evidence type="ECO:0000256" key="5">
    <source>
        <dbReference type="ARBA" id="ARBA00022847"/>
    </source>
</evidence>
<evidence type="ECO:0000256" key="3">
    <source>
        <dbReference type="ARBA" id="ARBA00022475"/>
    </source>
</evidence>
<feature type="domain" description="Major facilitator superfamily (MFS) profile" evidence="9">
    <location>
        <begin position="11"/>
        <end position="418"/>
    </location>
</feature>
<evidence type="ECO:0000256" key="8">
    <source>
        <dbReference type="SAM" id="Phobius"/>
    </source>
</evidence>
<feature type="transmembrane region" description="Helical" evidence="8">
    <location>
        <begin position="242"/>
        <end position="263"/>
    </location>
</feature>
<proteinExistence type="predicted"/>
<evidence type="ECO:0000256" key="7">
    <source>
        <dbReference type="ARBA" id="ARBA00023136"/>
    </source>
</evidence>
<reference evidence="10 11" key="1">
    <citation type="submission" date="2014-06" db="EMBL/GenBank/DDBJ databases">
        <title>Helicobacter pullorum isolates in fresh chicken meat - phenotypic and genotypic features.</title>
        <authorList>
            <person name="Borges V."/>
            <person name="Santos A."/>
            <person name="Correia C.B."/>
            <person name="Saraiva M."/>
            <person name="Menard A."/>
            <person name="Vieira L."/>
            <person name="Sampaio D.A."/>
            <person name="Gomes J.P."/>
            <person name="Oleastro M."/>
        </authorList>
    </citation>
    <scope>NUCLEOTIDE SEQUENCE [LARGE SCALE GENOMIC DNA]</scope>
    <source>
        <strain evidence="10 11">229334/12</strain>
    </source>
</reference>
<dbReference type="Pfam" id="PF07690">
    <property type="entry name" value="MFS_1"/>
    <property type="match status" value="1"/>
</dbReference>
<feature type="transmembrane region" description="Helical" evidence="8">
    <location>
        <begin position="395"/>
        <end position="413"/>
    </location>
</feature>
<sequence length="421" mass="46356">MAKLKKDEIKVLGLSSLGGMLEFYDFIIFVFFTQVISNLFFPSTLSPFWASINTYGAFAAGYFARPLGGIIMAHFGDKSGRKKMFMLSILLMVIPTFALGLMPTFESIGYAAPIALLVIRILQGIAIGGELPGAWVFVYEHSNQQSLGFHLGIFTSAVVSGILLGSIVTLAINASFTQEEIWEYAWRIPFILGGIFGIISLFLRKFLNETPVFQEILALKQTQNLPIKEVFRTSQFSVIKSFFSTWILTGCVVITVLLTPNLLGEVFNLNPISKVIYQIIAIFFLASGNVFAGIISDKLGVARASLLFGIALAVFALGFYCSVNYGNIPLDVLLLLYYLMAFSAGLMVFTPIVMTQSFPATIRYSGISFAYNISYALFGGLTPIFFAWAKESGQILALGWYMVLLGILTVIIGKMHKKQIS</sequence>
<evidence type="ECO:0000256" key="4">
    <source>
        <dbReference type="ARBA" id="ARBA00022692"/>
    </source>
</evidence>
<gene>
    <name evidence="10" type="ORF">HPU229334_06795</name>
</gene>
<organism evidence="10 11">
    <name type="scientific">Helicobacter pullorum</name>
    <dbReference type="NCBI Taxonomy" id="35818"/>
    <lineage>
        <taxon>Bacteria</taxon>
        <taxon>Pseudomonadati</taxon>
        <taxon>Campylobacterota</taxon>
        <taxon>Epsilonproteobacteria</taxon>
        <taxon>Campylobacterales</taxon>
        <taxon>Helicobacteraceae</taxon>
        <taxon>Helicobacter</taxon>
    </lineage>
</organism>
<keyword evidence="3" id="KW-1003">Cell membrane</keyword>
<dbReference type="SUPFAM" id="SSF103473">
    <property type="entry name" value="MFS general substrate transporter"/>
    <property type="match status" value="1"/>
</dbReference>
<dbReference type="Gene3D" id="1.20.1250.20">
    <property type="entry name" value="MFS general substrate transporter like domains"/>
    <property type="match status" value="1"/>
</dbReference>
<feature type="transmembrane region" description="Helical" evidence="8">
    <location>
        <begin position="114"/>
        <end position="139"/>
    </location>
</feature>
<keyword evidence="6 8" id="KW-1133">Transmembrane helix</keyword>
<dbReference type="AlphaFoldDB" id="A0A0N1EKI2"/>
<dbReference type="RefSeq" id="WP_054198040.1">
    <property type="nucleotide sequence ID" value="NZ_JNOC01000035.1"/>
</dbReference>
<comment type="subcellular location">
    <subcellularLocation>
        <location evidence="1">Cell membrane</location>
        <topology evidence="1">Multi-pass membrane protein</topology>
    </subcellularLocation>
</comment>
<dbReference type="PROSITE" id="PS50850">
    <property type="entry name" value="MFS"/>
    <property type="match status" value="1"/>
</dbReference>
<keyword evidence="7 8" id="KW-0472">Membrane</keyword>
<accession>A0A0N1EKI2</accession>
<feature type="transmembrane region" description="Helical" evidence="8">
    <location>
        <begin position="275"/>
        <end position="294"/>
    </location>
</feature>
<dbReference type="InterPro" id="IPR051084">
    <property type="entry name" value="H+-coupled_symporters"/>
</dbReference>
<dbReference type="Proteomes" id="UP000037997">
    <property type="component" value="Unassembled WGS sequence"/>
</dbReference>
<dbReference type="PANTHER" id="PTHR43528:SF7">
    <property type="entry name" value="MFS TRANSPORTER"/>
    <property type="match status" value="1"/>
</dbReference>